<evidence type="ECO:0000313" key="2">
    <source>
        <dbReference type="Proteomes" id="UP000222542"/>
    </source>
</evidence>
<reference evidence="1 2" key="1">
    <citation type="journal article" date="2014" name="Nat. Genet.">
        <title>Genome sequence of the hot pepper provides insights into the evolution of pungency in Capsicum species.</title>
        <authorList>
            <person name="Kim S."/>
            <person name="Park M."/>
            <person name="Yeom S.I."/>
            <person name="Kim Y.M."/>
            <person name="Lee J.M."/>
            <person name="Lee H.A."/>
            <person name="Seo E."/>
            <person name="Choi J."/>
            <person name="Cheong K."/>
            <person name="Kim K.T."/>
            <person name="Jung K."/>
            <person name="Lee G.W."/>
            <person name="Oh S.K."/>
            <person name="Bae C."/>
            <person name="Kim S.B."/>
            <person name="Lee H.Y."/>
            <person name="Kim S.Y."/>
            <person name="Kim M.S."/>
            <person name="Kang B.C."/>
            <person name="Jo Y.D."/>
            <person name="Yang H.B."/>
            <person name="Jeong H.J."/>
            <person name="Kang W.H."/>
            <person name="Kwon J.K."/>
            <person name="Shin C."/>
            <person name="Lim J.Y."/>
            <person name="Park J.H."/>
            <person name="Huh J.H."/>
            <person name="Kim J.S."/>
            <person name="Kim B.D."/>
            <person name="Cohen O."/>
            <person name="Paran I."/>
            <person name="Suh M.C."/>
            <person name="Lee S.B."/>
            <person name="Kim Y.K."/>
            <person name="Shin Y."/>
            <person name="Noh S.J."/>
            <person name="Park J."/>
            <person name="Seo Y.S."/>
            <person name="Kwon S.Y."/>
            <person name="Kim H.A."/>
            <person name="Park J.M."/>
            <person name="Kim H.J."/>
            <person name="Choi S.B."/>
            <person name="Bosland P.W."/>
            <person name="Reeves G."/>
            <person name="Jo S.H."/>
            <person name="Lee B.W."/>
            <person name="Cho H.T."/>
            <person name="Choi H.S."/>
            <person name="Lee M.S."/>
            <person name="Yu Y."/>
            <person name="Do Choi Y."/>
            <person name="Park B.S."/>
            <person name="van Deynze A."/>
            <person name="Ashrafi H."/>
            <person name="Hill T."/>
            <person name="Kim W.T."/>
            <person name="Pai H.S."/>
            <person name="Ahn H.K."/>
            <person name="Yeam I."/>
            <person name="Giovannoni J.J."/>
            <person name="Rose J.K."/>
            <person name="Sorensen I."/>
            <person name="Lee S.J."/>
            <person name="Kim R.W."/>
            <person name="Choi I.Y."/>
            <person name="Choi B.S."/>
            <person name="Lim J.S."/>
            <person name="Lee Y.H."/>
            <person name="Choi D."/>
        </authorList>
    </citation>
    <scope>NUCLEOTIDE SEQUENCE [LARGE SCALE GENOMIC DNA]</scope>
    <source>
        <strain evidence="2">cv. CM334</strain>
    </source>
</reference>
<accession>A0A2G3AL11</accession>
<keyword evidence="2" id="KW-1185">Reference proteome</keyword>
<organism evidence="1 2">
    <name type="scientific">Capsicum annuum</name>
    <name type="common">Capsicum pepper</name>
    <dbReference type="NCBI Taxonomy" id="4072"/>
    <lineage>
        <taxon>Eukaryota</taxon>
        <taxon>Viridiplantae</taxon>
        <taxon>Streptophyta</taxon>
        <taxon>Embryophyta</taxon>
        <taxon>Tracheophyta</taxon>
        <taxon>Spermatophyta</taxon>
        <taxon>Magnoliopsida</taxon>
        <taxon>eudicotyledons</taxon>
        <taxon>Gunneridae</taxon>
        <taxon>Pentapetalae</taxon>
        <taxon>asterids</taxon>
        <taxon>lamiids</taxon>
        <taxon>Solanales</taxon>
        <taxon>Solanaceae</taxon>
        <taxon>Solanoideae</taxon>
        <taxon>Capsiceae</taxon>
        <taxon>Capsicum</taxon>
    </lineage>
</organism>
<name>A0A2G3AL11_CAPAN</name>
<dbReference type="AlphaFoldDB" id="A0A2G3AL11"/>
<evidence type="ECO:0000313" key="1">
    <source>
        <dbReference type="EMBL" id="PHT94921.1"/>
    </source>
</evidence>
<protein>
    <submittedName>
        <fullName evidence="1">Uncharacterized protein</fullName>
    </submittedName>
</protein>
<dbReference type="Proteomes" id="UP000222542">
    <property type="component" value="Unassembled WGS sequence"/>
</dbReference>
<proteinExistence type="predicted"/>
<sequence length="118" mass="13170">MKKKIREDHEPIDVGEEDKVCEEITPSLANKENMSKNYQKFLALGNEAYYGLKSILKGRVLNKELLGNPLVRALLGRLIYQASDHLLTLSISIVYENGIIEVFVNLNVLDGGIVISIA</sequence>
<dbReference type="Gramene" id="PHT94921">
    <property type="protein sequence ID" value="PHT94921"/>
    <property type="gene ID" value="T459_02803"/>
</dbReference>
<gene>
    <name evidence="1" type="ORF">T459_02803</name>
</gene>
<reference evidence="1 2" key="2">
    <citation type="journal article" date="2017" name="Genome Biol.">
        <title>New reference genome sequences of hot pepper reveal the massive evolution of plant disease-resistance genes by retroduplication.</title>
        <authorList>
            <person name="Kim S."/>
            <person name="Park J."/>
            <person name="Yeom S.I."/>
            <person name="Kim Y.M."/>
            <person name="Seo E."/>
            <person name="Kim K.T."/>
            <person name="Kim M.S."/>
            <person name="Lee J.M."/>
            <person name="Cheong K."/>
            <person name="Shin H.S."/>
            <person name="Kim S.B."/>
            <person name="Han K."/>
            <person name="Lee J."/>
            <person name="Park M."/>
            <person name="Lee H.A."/>
            <person name="Lee H.Y."/>
            <person name="Lee Y."/>
            <person name="Oh S."/>
            <person name="Lee J.H."/>
            <person name="Choi E."/>
            <person name="Choi E."/>
            <person name="Lee S.E."/>
            <person name="Jeon J."/>
            <person name="Kim H."/>
            <person name="Choi G."/>
            <person name="Song H."/>
            <person name="Lee J."/>
            <person name="Lee S.C."/>
            <person name="Kwon J.K."/>
            <person name="Lee H.Y."/>
            <person name="Koo N."/>
            <person name="Hong Y."/>
            <person name="Kim R.W."/>
            <person name="Kang W.H."/>
            <person name="Huh J.H."/>
            <person name="Kang B.C."/>
            <person name="Yang T.J."/>
            <person name="Lee Y.H."/>
            <person name="Bennetzen J.L."/>
            <person name="Choi D."/>
        </authorList>
    </citation>
    <scope>NUCLEOTIDE SEQUENCE [LARGE SCALE GENOMIC DNA]</scope>
    <source>
        <strain evidence="2">cv. CM334</strain>
    </source>
</reference>
<dbReference type="EMBL" id="AYRZ02000001">
    <property type="protein sequence ID" value="PHT94921.1"/>
    <property type="molecule type" value="Genomic_DNA"/>
</dbReference>
<comment type="caution">
    <text evidence="1">The sequence shown here is derived from an EMBL/GenBank/DDBJ whole genome shotgun (WGS) entry which is preliminary data.</text>
</comment>